<dbReference type="Gene3D" id="3.90.480.10">
    <property type="entry name" value="Sulfite Reductase Hemoprotein,Domain 2"/>
    <property type="match status" value="1"/>
</dbReference>
<evidence type="ECO:0000256" key="6">
    <source>
        <dbReference type="ARBA" id="ARBA00023014"/>
    </source>
</evidence>
<dbReference type="InterPro" id="IPR006067">
    <property type="entry name" value="NO2/SO3_Rdtase_4Fe4S_dom"/>
</dbReference>
<keyword evidence="6" id="KW-0411">Iron-sulfur</keyword>
<evidence type="ECO:0000256" key="4">
    <source>
        <dbReference type="ARBA" id="ARBA00023002"/>
    </source>
</evidence>
<reference evidence="9 10" key="1">
    <citation type="submission" date="2015-09" db="EMBL/GenBank/DDBJ databases">
        <title>Genome of Desulfovibrio dechloracetivorans BerOc1, a mercury methylating strain isolated from highly hydrocarbons and metals contaminated coastal sediments.</title>
        <authorList>
            <person name="Goni Urriza M."/>
            <person name="Gassie C."/>
            <person name="Bouchez O."/>
            <person name="Klopp C."/>
            <person name="Ranchou-Peyruse A."/>
            <person name="Remy G."/>
        </authorList>
    </citation>
    <scope>NUCLEOTIDE SEQUENCE [LARGE SCALE GENOMIC DNA]</scope>
    <source>
        <strain evidence="9 10">BerOc1</strain>
    </source>
</reference>
<gene>
    <name evidence="9" type="primary">nasD_2</name>
    <name evidence="9" type="ORF">BerOc1_03626</name>
</gene>
<dbReference type="PANTHER" id="PTHR43809:SF1">
    <property type="entry name" value="NITRITE REDUCTASE (NADH) LARGE SUBUNIT"/>
    <property type="match status" value="1"/>
</dbReference>
<dbReference type="SUPFAM" id="SSF55124">
    <property type="entry name" value="Nitrite/Sulfite reductase N-terminal domain-like"/>
    <property type="match status" value="1"/>
</dbReference>
<feature type="domain" description="Nitrite/sulphite reductase 4Fe-4S" evidence="7">
    <location>
        <begin position="89"/>
        <end position="218"/>
    </location>
</feature>
<keyword evidence="4 9" id="KW-0560">Oxidoreductase</keyword>
<evidence type="ECO:0000256" key="1">
    <source>
        <dbReference type="ARBA" id="ARBA00022485"/>
    </source>
</evidence>
<dbReference type="GO" id="GO:0051539">
    <property type="term" value="F:4 iron, 4 sulfur cluster binding"/>
    <property type="evidence" value="ECO:0007669"/>
    <property type="project" value="UniProtKB-KW"/>
</dbReference>
<dbReference type="PROSITE" id="PS00365">
    <property type="entry name" value="NIR_SIR"/>
    <property type="match status" value="1"/>
</dbReference>
<sequence length="222" mass="23607">MDIKEYIDTLPKKAARPRPDGTYTVLPRMRHGKLDAARLAVISRVVEANNLPGIRITAGQQVLIDGVSEDRLKAVVEALGEVGPAYKHNAQGCLGTGGCKLGQQDSRAAAARLSELLETFDMPCKVKAGVSGCPMCCAESMARDVGLFGKKGGWTVSFGGNAGKRVRCGDILAENVSGDEAFAIIAKALAFYADNAKKKERTARFVERVGLDALKRAALGED</sequence>
<dbReference type="InterPro" id="IPR005117">
    <property type="entry name" value="NiRdtase/SiRdtase_haem-b_fer"/>
</dbReference>
<evidence type="ECO:0000256" key="5">
    <source>
        <dbReference type="ARBA" id="ARBA00023004"/>
    </source>
</evidence>
<evidence type="ECO:0000313" key="9">
    <source>
        <dbReference type="EMBL" id="OIQ48873.1"/>
    </source>
</evidence>
<dbReference type="GO" id="GO:0046872">
    <property type="term" value="F:metal ion binding"/>
    <property type="evidence" value="ECO:0007669"/>
    <property type="project" value="UniProtKB-KW"/>
</dbReference>
<dbReference type="InterPro" id="IPR006066">
    <property type="entry name" value="NO2/SO3_Rdtase_FeS/sirohaem_BS"/>
</dbReference>
<organism evidence="9 10">
    <name type="scientific">Pseudodesulfovibrio hydrargyri</name>
    <dbReference type="NCBI Taxonomy" id="2125990"/>
    <lineage>
        <taxon>Bacteria</taxon>
        <taxon>Pseudomonadati</taxon>
        <taxon>Thermodesulfobacteriota</taxon>
        <taxon>Desulfovibrionia</taxon>
        <taxon>Desulfovibrionales</taxon>
        <taxon>Desulfovibrionaceae</taxon>
    </lineage>
</organism>
<keyword evidence="3" id="KW-0479">Metal-binding</keyword>
<evidence type="ECO:0000259" key="8">
    <source>
        <dbReference type="Pfam" id="PF03460"/>
    </source>
</evidence>
<keyword evidence="5" id="KW-0408">Iron</keyword>
<comment type="caution">
    <text evidence="9">The sequence shown here is derived from an EMBL/GenBank/DDBJ whole genome shotgun (WGS) entry which is preliminary data.</text>
</comment>
<dbReference type="OrthoDB" id="9768666at2"/>
<proteinExistence type="predicted"/>
<dbReference type="Pfam" id="PF01077">
    <property type="entry name" value="NIR_SIR"/>
    <property type="match status" value="1"/>
</dbReference>
<dbReference type="EC" id="1.7.1.4" evidence="9"/>
<keyword evidence="10" id="KW-1185">Reference proteome</keyword>
<dbReference type="InterPro" id="IPR036136">
    <property type="entry name" value="Nit/Sulf_reduc_fer-like_dom_sf"/>
</dbReference>
<name>A0A1J5NAU6_9BACT</name>
<evidence type="ECO:0000256" key="2">
    <source>
        <dbReference type="ARBA" id="ARBA00022617"/>
    </source>
</evidence>
<dbReference type="InterPro" id="IPR052034">
    <property type="entry name" value="NasD-like"/>
</dbReference>
<dbReference type="Proteomes" id="UP000181901">
    <property type="component" value="Unassembled WGS sequence"/>
</dbReference>
<protein>
    <submittedName>
        <fullName evidence="9">Nitrite reductase [NAD(P)H]</fullName>
        <ecNumber evidence="9">1.7.1.4</ecNumber>
    </submittedName>
</protein>
<keyword evidence="2" id="KW-0349">Heme</keyword>
<dbReference type="EMBL" id="LKAQ01000005">
    <property type="protein sequence ID" value="OIQ48873.1"/>
    <property type="molecule type" value="Genomic_DNA"/>
</dbReference>
<evidence type="ECO:0000256" key="3">
    <source>
        <dbReference type="ARBA" id="ARBA00022723"/>
    </source>
</evidence>
<dbReference type="PANTHER" id="PTHR43809">
    <property type="entry name" value="NITRITE REDUCTASE (NADH) LARGE SUBUNIT"/>
    <property type="match status" value="1"/>
</dbReference>
<dbReference type="SUPFAM" id="SSF56014">
    <property type="entry name" value="Nitrite and sulphite reductase 4Fe-4S domain-like"/>
    <property type="match status" value="1"/>
</dbReference>
<accession>A0A1J5NAU6</accession>
<dbReference type="InterPro" id="IPR045854">
    <property type="entry name" value="NO2/SO3_Rdtase_4Fe4S_sf"/>
</dbReference>
<dbReference type="Gene3D" id="3.30.413.10">
    <property type="entry name" value="Sulfite Reductase Hemoprotein, domain 1"/>
    <property type="match status" value="1"/>
</dbReference>
<dbReference type="GO" id="GO:0020037">
    <property type="term" value="F:heme binding"/>
    <property type="evidence" value="ECO:0007669"/>
    <property type="project" value="InterPro"/>
</dbReference>
<evidence type="ECO:0000259" key="7">
    <source>
        <dbReference type="Pfam" id="PF01077"/>
    </source>
</evidence>
<keyword evidence="1" id="KW-0004">4Fe-4S</keyword>
<evidence type="ECO:0000313" key="10">
    <source>
        <dbReference type="Proteomes" id="UP000181901"/>
    </source>
</evidence>
<dbReference type="RefSeq" id="WP_084641760.1">
    <property type="nucleotide sequence ID" value="NZ_LKAQ01000005.1"/>
</dbReference>
<dbReference type="GO" id="GO:0008942">
    <property type="term" value="F:nitrite reductase [NAD(P)H] activity"/>
    <property type="evidence" value="ECO:0007669"/>
    <property type="project" value="UniProtKB-EC"/>
</dbReference>
<feature type="domain" description="Nitrite/Sulfite reductase ferredoxin-like" evidence="8">
    <location>
        <begin position="17"/>
        <end position="81"/>
    </location>
</feature>
<dbReference type="AlphaFoldDB" id="A0A1J5NAU6"/>
<dbReference type="Pfam" id="PF03460">
    <property type="entry name" value="NIR_SIR_ferr"/>
    <property type="match status" value="1"/>
</dbReference>